<dbReference type="InterPro" id="IPR005135">
    <property type="entry name" value="Endo/exonuclease/phosphatase"/>
</dbReference>
<dbReference type="GO" id="GO:0003824">
    <property type="term" value="F:catalytic activity"/>
    <property type="evidence" value="ECO:0007669"/>
    <property type="project" value="InterPro"/>
</dbReference>
<dbReference type="PANTHER" id="PTHR13071:SF4">
    <property type="entry name" value="SMALL RIBOSOMAL SUBUNIT PROTEIN MS22"/>
    <property type="match status" value="1"/>
</dbReference>
<protein>
    <submittedName>
        <fullName evidence="2">Endo/exonuclease/phosphatase domain-containing protein</fullName>
    </submittedName>
</protein>
<name>A0A2A6C0C9_PRIPA</name>
<dbReference type="EnsemblMetazoa" id="PPA15674.1">
    <property type="protein sequence ID" value="PPA15674.1"/>
    <property type="gene ID" value="WBGene00105228"/>
</dbReference>
<organism evidence="2 3">
    <name type="scientific">Pristionchus pacificus</name>
    <name type="common">Parasitic nematode worm</name>
    <dbReference type="NCBI Taxonomy" id="54126"/>
    <lineage>
        <taxon>Eukaryota</taxon>
        <taxon>Metazoa</taxon>
        <taxon>Ecdysozoa</taxon>
        <taxon>Nematoda</taxon>
        <taxon>Chromadorea</taxon>
        <taxon>Rhabditida</taxon>
        <taxon>Rhabditina</taxon>
        <taxon>Diplogasteromorpha</taxon>
        <taxon>Diplogasteroidea</taxon>
        <taxon>Neodiplogasteridae</taxon>
        <taxon>Pristionchus</taxon>
    </lineage>
</organism>
<proteinExistence type="predicted"/>
<dbReference type="SUPFAM" id="SSF56219">
    <property type="entry name" value="DNase I-like"/>
    <property type="match status" value="1"/>
</dbReference>
<dbReference type="Pfam" id="PF03372">
    <property type="entry name" value="Exo_endo_phos"/>
    <property type="match status" value="1"/>
</dbReference>
<dbReference type="GO" id="GO:0005763">
    <property type="term" value="C:mitochondrial small ribosomal subunit"/>
    <property type="evidence" value="ECO:0000318"/>
    <property type="project" value="GO_Central"/>
</dbReference>
<accession>A0A8R1UCY9</accession>
<dbReference type="GO" id="GO:0003735">
    <property type="term" value="F:structural constituent of ribosome"/>
    <property type="evidence" value="ECO:0000318"/>
    <property type="project" value="GO_Central"/>
</dbReference>
<reference evidence="3" key="1">
    <citation type="journal article" date="2008" name="Nat. Genet.">
        <title>The Pristionchus pacificus genome provides a unique perspective on nematode lifestyle and parasitism.</title>
        <authorList>
            <person name="Dieterich C."/>
            <person name="Clifton S.W."/>
            <person name="Schuster L.N."/>
            <person name="Chinwalla A."/>
            <person name="Delehaunty K."/>
            <person name="Dinkelacker I."/>
            <person name="Fulton L."/>
            <person name="Fulton R."/>
            <person name="Godfrey J."/>
            <person name="Minx P."/>
            <person name="Mitreva M."/>
            <person name="Roeseler W."/>
            <person name="Tian H."/>
            <person name="Witte H."/>
            <person name="Yang S.P."/>
            <person name="Wilson R.K."/>
            <person name="Sommer R.J."/>
        </authorList>
    </citation>
    <scope>NUCLEOTIDE SEQUENCE [LARGE SCALE GENOMIC DNA]</scope>
    <source>
        <strain evidence="3">PS312</strain>
    </source>
</reference>
<accession>A0A2A6C0C9</accession>
<dbReference type="OrthoDB" id="1930084at2759"/>
<gene>
    <name evidence="2" type="primary">WBGene00105228</name>
</gene>
<evidence type="ECO:0000313" key="2">
    <source>
        <dbReference type="EnsemblMetazoa" id="PPA15674.1"/>
    </source>
</evidence>
<dbReference type="AlphaFoldDB" id="A0A2A6C0C9"/>
<feature type="domain" description="Endonuclease/exonuclease/phosphatase" evidence="1">
    <location>
        <begin position="102"/>
        <end position="296"/>
    </location>
</feature>
<sequence>MSSLVEIPLPNKRQNDEEYVRTFEEFKAVVAPFLQCATFKRAFPLIFAAIPANSTVEELKKQTVELRRRITFYLKGKIEVGPYKKVLHVKTDDNLNEISCLHWNCCGIVGQTARTKDTSLLDVIIALEPDIILLNEVKAKEEDIKAVVKGMEWYAYLSVPSTAPKGRSMRGSVIIYRICYKFKILPVGQEVRGEDREAPAIEAIAADVQTSQGKRYRLISSYVRGDGEHFEETEEVFNKLATGATTTIVAGDLNMKKEKFVSKWKQSGFVDELNPAWSTNKSKNSFTSIDYVMHNVKSSPLVCHRPIQPDNNSVHFPIPFTDNSPMAAGDPIDRPFLRDVDQWMEQLYDCKQLSEQQVKMLFEQALARDEEIASFDHSKFVFTDITFYATDQDRTVVVREIDGTLRTATPDEHDRMNRVYYEKAHRLVNAPAVFSDTVGAFLGWNSTRVRGLCPGGLIGVIVGKAVNRFLGQESYDIIIPAVITAIAAKLTRNQQLYAVAGFSAFLGWNATGVRGLCPCGLIGVIVGKALNRFLDQDSYDIILPGIITVIAANLNRNQQLYAVASFAAWWLFFARNFRFLMDIPVLE</sequence>
<keyword evidence="3" id="KW-1185">Reference proteome</keyword>
<evidence type="ECO:0000313" key="3">
    <source>
        <dbReference type="Proteomes" id="UP000005239"/>
    </source>
</evidence>
<dbReference type="Proteomes" id="UP000005239">
    <property type="component" value="Unassembled WGS sequence"/>
</dbReference>
<dbReference type="PANTHER" id="PTHR13071">
    <property type="entry name" value="MITOCHONDRIAL 28S RIBOSOMAL PROTEIN S22"/>
    <property type="match status" value="1"/>
</dbReference>
<evidence type="ECO:0000259" key="1">
    <source>
        <dbReference type="Pfam" id="PF03372"/>
    </source>
</evidence>
<dbReference type="InterPro" id="IPR036691">
    <property type="entry name" value="Endo/exonu/phosph_ase_sf"/>
</dbReference>
<reference evidence="2" key="2">
    <citation type="submission" date="2022-06" db="UniProtKB">
        <authorList>
            <consortium name="EnsemblMetazoa"/>
        </authorList>
    </citation>
    <scope>IDENTIFICATION</scope>
    <source>
        <strain evidence="2">PS312</strain>
    </source>
</reference>
<dbReference type="Gene3D" id="3.60.10.10">
    <property type="entry name" value="Endonuclease/exonuclease/phosphatase"/>
    <property type="match status" value="1"/>
</dbReference>
<dbReference type="InterPro" id="IPR019374">
    <property type="entry name" value="Ribosomal_mS22"/>
</dbReference>
<dbReference type="Pfam" id="PF10245">
    <property type="entry name" value="MRP-S22"/>
    <property type="match status" value="1"/>
</dbReference>